<dbReference type="SUPFAM" id="SSF51182">
    <property type="entry name" value="RmlC-like cupins"/>
    <property type="match status" value="1"/>
</dbReference>
<dbReference type="PANTHER" id="PTHR35848">
    <property type="entry name" value="OXALATE-BINDING PROTEIN"/>
    <property type="match status" value="1"/>
</dbReference>
<dbReference type="CDD" id="cd02224">
    <property type="entry name" value="cupin_SPO2919-like"/>
    <property type="match status" value="1"/>
</dbReference>
<evidence type="ECO:0000313" key="3">
    <source>
        <dbReference type="EMBL" id="PSH58638.1"/>
    </source>
</evidence>
<evidence type="ECO:0000256" key="1">
    <source>
        <dbReference type="ARBA" id="ARBA00022723"/>
    </source>
</evidence>
<keyword evidence="4" id="KW-1185">Reference proteome</keyword>
<dbReference type="OrthoDB" id="116921at2"/>
<sequence length="174" mass="19350">MNDRATSVNAEGISEPFASEAVPVEEWSEGTRYGSRFRYLSGFGGANHVGVALEELAPGMESSLNHYHMIEEEQAFILEGEMTLRLGEKTYPMKAGDHVCFPAGQKVGHSFYNHSASPCRFIMIGEKNPNEVVVYPETGRVGVRLMGEGYDRSSTMDYWQGADTRKQERTLSSD</sequence>
<feature type="domain" description="Cupin type-2" evidence="2">
    <location>
        <begin position="53"/>
        <end position="124"/>
    </location>
</feature>
<evidence type="ECO:0000313" key="4">
    <source>
        <dbReference type="Proteomes" id="UP000241158"/>
    </source>
</evidence>
<reference evidence="4" key="1">
    <citation type="submission" date="2017-11" db="EMBL/GenBank/DDBJ databases">
        <authorList>
            <person name="Kuznetsova I."/>
            <person name="Sazanova A."/>
            <person name="Chirak E."/>
            <person name="Safronova V."/>
            <person name="Willems A."/>
        </authorList>
    </citation>
    <scope>NUCLEOTIDE SEQUENCE [LARGE SCALE GENOMIC DNA]</scope>
    <source>
        <strain evidence="4">PEPV15</strain>
    </source>
</reference>
<comment type="caution">
    <text evidence="3">The sequence shown here is derived from an EMBL/GenBank/DDBJ whole genome shotgun (WGS) entry which is preliminary data.</text>
</comment>
<dbReference type="Gene3D" id="2.60.120.10">
    <property type="entry name" value="Jelly Rolls"/>
    <property type="match status" value="1"/>
</dbReference>
<dbReference type="InterPro" id="IPR011051">
    <property type="entry name" value="RmlC_Cupin_sf"/>
</dbReference>
<protein>
    <submittedName>
        <fullName evidence="3">Cupin</fullName>
    </submittedName>
</protein>
<dbReference type="Pfam" id="PF07883">
    <property type="entry name" value="Cupin_2"/>
    <property type="match status" value="1"/>
</dbReference>
<gene>
    <name evidence="3" type="ORF">CU100_13805</name>
</gene>
<dbReference type="InterPro" id="IPR051610">
    <property type="entry name" value="GPI/OXD"/>
</dbReference>
<evidence type="ECO:0000259" key="2">
    <source>
        <dbReference type="Pfam" id="PF07883"/>
    </source>
</evidence>
<keyword evidence="1" id="KW-0479">Metal-binding</keyword>
<dbReference type="PANTHER" id="PTHR35848:SF9">
    <property type="entry name" value="SLL1358 PROTEIN"/>
    <property type="match status" value="1"/>
</dbReference>
<dbReference type="Proteomes" id="UP000241158">
    <property type="component" value="Unassembled WGS sequence"/>
</dbReference>
<accession>A0A2P7AWQ1</accession>
<organism evidence="3 4">
    <name type="scientific">Phyllobacterium endophyticum</name>
    <dbReference type="NCBI Taxonomy" id="1149773"/>
    <lineage>
        <taxon>Bacteria</taxon>
        <taxon>Pseudomonadati</taxon>
        <taxon>Pseudomonadota</taxon>
        <taxon>Alphaproteobacteria</taxon>
        <taxon>Hyphomicrobiales</taxon>
        <taxon>Phyllobacteriaceae</taxon>
        <taxon>Phyllobacterium</taxon>
    </lineage>
</organism>
<dbReference type="InterPro" id="IPR013096">
    <property type="entry name" value="Cupin_2"/>
</dbReference>
<dbReference type="GO" id="GO:0046872">
    <property type="term" value="F:metal ion binding"/>
    <property type="evidence" value="ECO:0007669"/>
    <property type="project" value="UniProtKB-KW"/>
</dbReference>
<dbReference type="AlphaFoldDB" id="A0A2P7AWQ1"/>
<dbReference type="RefSeq" id="WP_106717086.1">
    <property type="nucleotide sequence ID" value="NZ_JACHXT010000001.1"/>
</dbReference>
<proteinExistence type="predicted"/>
<dbReference type="InterPro" id="IPR014710">
    <property type="entry name" value="RmlC-like_jellyroll"/>
</dbReference>
<name>A0A2P7AWQ1_9HYPH</name>
<dbReference type="EMBL" id="PGGN01000002">
    <property type="protein sequence ID" value="PSH58638.1"/>
    <property type="molecule type" value="Genomic_DNA"/>
</dbReference>